<organism evidence="4 5">
    <name type="scientific">Gracilimonas sediminicola</name>
    <dbReference type="NCBI Taxonomy" id="2952158"/>
    <lineage>
        <taxon>Bacteria</taxon>
        <taxon>Pseudomonadati</taxon>
        <taxon>Balneolota</taxon>
        <taxon>Balneolia</taxon>
        <taxon>Balneolales</taxon>
        <taxon>Balneolaceae</taxon>
        <taxon>Gracilimonas</taxon>
    </lineage>
</organism>
<feature type="domain" description="Bacterial surface antigen (D15)" evidence="3">
    <location>
        <begin position="361"/>
        <end position="549"/>
    </location>
</feature>
<dbReference type="AlphaFoldDB" id="A0A9X2L6V0"/>
<dbReference type="GO" id="GO:0019867">
    <property type="term" value="C:outer membrane"/>
    <property type="evidence" value="ECO:0007669"/>
    <property type="project" value="InterPro"/>
</dbReference>
<dbReference type="Proteomes" id="UP001139125">
    <property type="component" value="Unassembled WGS sequence"/>
</dbReference>
<dbReference type="EMBL" id="JANDBC010000003">
    <property type="protein sequence ID" value="MCP9292638.1"/>
    <property type="molecule type" value="Genomic_DNA"/>
</dbReference>
<keyword evidence="2" id="KW-0472">Membrane</keyword>
<keyword evidence="5" id="KW-1185">Reference proteome</keyword>
<sequence>MSLKSGVTFLFLLIPVLAVPQNRSAEFRVYENGEKVVIPDSMETELANNSSQIEQKLLRWFVSEGFFDAAVTSTTDSTAQVTKGCKYRLDKMNVLYSGQIDSSSTIEPDKFYTDQNLRTEIAELIYGMEEDGFPFAEAIITSIIPIEEECRVDVEIEIRTGDKVTRPDIYFSGAKTNSQDYLRKISRFNTNRQVSPDYLRVLRSNLNSSGLFNAVEPARIYLRQGEPVIVFSVEERSLNQFDGLLGYVPDAAGNGQIAGDVELSLWNVLTQGNGVDFRYQRLRPETSQLNLKASQDWIGEIPVGISAGMQLYQNDTTYQSRDFDLDGYFLVGSGVKLIGGVGFQSTTSGSNLPQVVEPDGQKRTARLGFEFTNVDRFDVPTKGSSIRLILGIANKDLSDDSLTSFTQNSLEFTARNYMPIFDKSVIATSLHGFLLESDKVTTNDLIRFGGANSFRGYAEQQFRAGTMLWGDVEYRFLLNRQSYLFGFGAAGGFNRPRLLTETNNDFQITKYLFSTGFGLSYQTQIGRLKFTYAISPEESIGNGKVHFGIRTEL</sequence>
<accession>A0A9X2L6V0</accession>
<protein>
    <submittedName>
        <fullName evidence="4">BamA/TamA family outer membrane protein</fullName>
    </submittedName>
</protein>
<proteinExistence type="predicted"/>
<dbReference type="Pfam" id="PF01103">
    <property type="entry name" value="Omp85"/>
    <property type="match status" value="1"/>
</dbReference>
<evidence type="ECO:0000313" key="5">
    <source>
        <dbReference type="Proteomes" id="UP001139125"/>
    </source>
</evidence>
<evidence type="ECO:0000256" key="1">
    <source>
        <dbReference type="ARBA" id="ARBA00004370"/>
    </source>
</evidence>
<dbReference type="Gene3D" id="2.40.160.50">
    <property type="entry name" value="membrane protein fhac: a member of the omp85/tpsb transporter family"/>
    <property type="match status" value="1"/>
</dbReference>
<evidence type="ECO:0000259" key="3">
    <source>
        <dbReference type="Pfam" id="PF01103"/>
    </source>
</evidence>
<dbReference type="Gene3D" id="3.10.20.310">
    <property type="entry name" value="membrane protein fhac"/>
    <property type="match status" value="1"/>
</dbReference>
<gene>
    <name evidence="4" type="ORF">NM125_13700</name>
</gene>
<comment type="subcellular location">
    <subcellularLocation>
        <location evidence="1">Membrane</location>
    </subcellularLocation>
</comment>
<evidence type="ECO:0000313" key="4">
    <source>
        <dbReference type="EMBL" id="MCP9292638.1"/>
    </source>
</evidence>
<reference evidence="4" key="1">
    <citation type="submission" date="2022-06" db="EMBL/GenBank/DDBJ databases">
        <title>Gracilimonas sp. CAU 1638 isolated from sea sediment.</title>
        <authorList>
            <person name="Kim W."/>
        </authorList>
    </citation>
    <scope>NUCLEOTIDE SEQUENCE</scope>
    <source>
        <strain evidence="4">CAU 1638</strain>
    </source>
</reference>
<name>A0A9X2L6V0_9BACT</name>
<comment type="caution">
    <text evidence="4">The sequence shown here is derived from an EMBL/GenBank/DDBJ whole genome shotgun (WGS) entry which is preliminary data.</text>
</comment>
<dbReference type="RefSeq" id="WP_255135535.1">
    <property type="nucleotide sequence ID" value="NZ_JANDBC010000003.1"/>
</dbReference>
<evidence type="ECO:0000256" key="2">
    <source>
        <dbReference type="ARBA" id="ARBA00023136"/>
    </source>
</evidence>
<dbReference type="InterPro" id="IPR000184">
    <property type="entry name" value="Bac_surfAg_D15"/>
</dbReference>